<feature type="domain" description="Amidohydrolase-related" evidence="1">
    <location>
        <begin position="102"/>
        <end position="379"/>
    </location>
</feature>
<dbReference type="Gene3D" id="2.30.40.10">
    <property type="entry name" value="Urease, subunit C, domain 1"/>
    <property type="match status" value="1"/>
</dbReference>
<dbReference type="SUPFAM" id="SSF51338">
    <property type="entry name" value="Composite domain of metallo-dependent hydrolases"/>
    <property type="match status" value="1"/>
</dbReference>
<dbReference type="NCBIfam" id="NF011987">
    <property type="entry name" value="PRK15446.2-3"/>
    <property type="match status" value="1"/>
</dbReference>
<evidence type="ECO:0000259" key="1">
    <source>
        <dbReference type="Pfam" id="PF01979"/>
    </source>
</evidence>
<evidence type="ECO:0000313" key="3">
    <source>
        <dbReference type="Proteomes" id="UP000198703"/>
    </source>
</evidence>
<dbReference type="PANTHER" id="PTHR43135">
    <property type="entry name" value="ALPHA-D-RIBOSE 1-METHYLPHOSPHONATE 5-TRIPHOSPHATE DIPHOSPHATASE"/>
    <property type="match status" value="1"/>
</dbReference>
<protein>
    <submittedName>
        <fullName evidence="2">Alpha-D-ribose 1-methylphosphonate 5-triphosphate diphosphatase</fullName>
    </submittedName>
</protein>
<dbReference type="GO" id="GO:0019700">
    <property type="term" value="P:organic phosphonate catabolic process"/>
    <property type="evidence" value="ECO:0007669"/>
    <property type="project" value="InterPro"/>
</dbReference>
<organism evidence="2 3">
    <name type="scientific">Rubrimonas cliftonensis</name>
    <dbReference type="NCBI Taxonomy" id="89524"/>
    <lineage>
        <taxon>Bacteria</taxon>
        <taxon>Pseudomonadati</taxon>
        <taxon>Pseudomonadota</taxon>
        <taxon>Alphaproteobacteria</taxon>
        <taxon>Rhodobacterales</taxon>
        <taxon>Paracoccaceae</taxon>
        <taxon>Rubrimonas</taxon>
    </lineage>
</organism>
<accession>A0A1H4CL40</accession>
<dbReference type="InterPro" id="IPR011059">
    <property type="entry name" value="Metal-dep_hydrolase_composite"/>
</dbReference>
<dbReference type="AlphaFoldDB" id="A0A1H4CL40"/>
<name>A0A1H4CL40_9RHOB</name>
<dbReference type="NCBIfam" id="NF011990">
    <property type="entry name" value="PRK15446.2-6"/>
    <property type="match status" value="1"/>
</dbReference>
<dbReference type="EMBL" id="FNQM01000007">
    <property type="protein sequence ID" value="SEA61156.1"/>
    <property type="molecule type" value="Genomic_DNA"/>
</dbReference>
<dbReference type="STRING" id="89524.SAMN05444370_107133"/>
<dbReference type="SUPFAM" id="SSF51556">
    <property type="entry name" value="Metallo-dependent hydrolases"/>
    <property type="match status" value="1"/>
</dbReference>
<keyword evidence="3" id="KW-1185">Reference proteome</keyword>
<dbReference type="PIRSF" id="PIRSF038971">
    <property type="entry name" value="PhnM"/>
    <property type="match status" value="1"/>
</dbReference>
<dbReference type="Pfam" id="PF01979">
    <property type="entry name" value="Amidohydro_1"/>
    <property type="match status" value="1"/>
</dbReference>
<evidence type="ECO:0000313" key="2">
    <source>
        <dbReference type="EMBL" id="SEA61156.1"/>
    </source>
</evidence>
<dbReference type="Gene3D" id="3.20.20.140">
    <property type="entry name" value="Metal-dependent hydrolases"/>
    <property type="match status" value="2"/>
</dbReference>
<sequence>MRAGRRAGAEVEGVLEQTTLVIADGRVLTPGGFVAGDLALSGDRVVGVGTGRAPAGASRLDACGRLVLPGVVDIHGDAFEWQIAPRPKSSFPLDVALMESDRQLLANGVTTAFHAVTVSWEPGLRSLESAAAIAARLEALRGRLACDARLHIRWEVFALEAVETVLTWLARRPTPILAFNDHVSNAMLSGHVQAKLPQSAERAGVSEAAYRALLERVWARRGETPDAVARVAAAARSAGAVLLAHDERSPEERARFRALGAATSEFPMNRETAAAARAAGEHTVLGAPNVLRGGSHIGMLDAGPAVAEGLCTVLASDYYYPSPLLAAFRLARDGILPLESAWALVSANAAQAAGLPDRGALAPGMRADVVVVDDDDPEAPRVAAAVVAGRVALRSD</sequence>
<dbReference type="Proteomes" id="UP000198703">
    <property type="component" value="Unassembled WGS sequence"/>
</dbReference>
<dbReference type="InterPro" id="IPR012696">
    <property type="entry name" value="PhnM"/>
</dbReference>
<proteinExistence type="predicted"/>
<gene>
    <name evidence="2" type="ORF">SAMN05444370_107133</name>
</gene>
<dbReference type="InterPro" id="IPR051781">
    <property type="entry name" value="Metallo-dep_Hydrolase"/>
</dbReference>
<reference evidence="2 3" key="1">
    <citation type="submission" date="2016-10" db="EMBL/GenBank/DDBJ databases">
        <authorList>
            <person name="de Groot N.N."/>
        </authorList>
    </citation>
    <scope>NUCLEOTIDE SEQUENCE [LARGE SCALE GENOMIC DNA]</scope>
    <source>
        <strain evidence="2 3">DSM 15345</strain>
    </source>
</reference>
<dbReference type="InterPro" id="IPR032466">
    <property type="entry name" value="Metal_Hydrolase"/>
</dbReference>
<dbReference type="PANTHER" id="PTHR43135:SF3">
    <property type="entry name" value="ALPHA-D-RIBOSE 1-METHYLPHOSPHONATE 5-TRIPHOSPHATE DIPHOSPHATASE"/>
    <property type="match status" value="1"/>
</dbReference>
<dbReference type="GO" id="GO:0016810">
    <property type="term" value="F:hydrolase activity, acting on carbon-nitrogen (but not peptide) bonds"/>
    <property type="evidence" value="ECO:0007669"/>
    <property type="project" value="InterPro"/>
</dbReference>
<dbReference type="InterPro" id="IPR006680">
    <property type="entry name" value="Amidohydro-rel"/>
</dbReference>